<feature type="domain" description="PTS EIIA type-1" evidence="7">
    <location>
        <begin position="20"/>
        <end position="124"/>
    </location>
</feature>
<dbReference type="Proteomes" id="UP000466104">
    <property type="component" value="Unassembled WGS sequence"/>
</dbReference>
<accession>A0A7K0JA49</accession>
<evidence type="ECO:0000256" key="2">
    <source>
        <dbReference type="ARBA" id="ARBA00022448"/>
    </source>
</evidence>
<dbReference type="AlphaFoldDB" id="A0A7K0JA49"/>
<keyword evidence="2" id="KW-0813">Transport</keyword>
<dbReference type="PANTHER" id="PTHR45008:SF1">
    <property type="entry name" value="PTS SYSTEM GLUCOSE-SPECIFIC EIIA COMPONENT"/>
    <property type="match status" value="1"/>
</dbReference>
<evidence type="ECO:0000256" key="5">
    <source>
        <dbReference type="ARBA" id="ARBA00022683"/>
    </source>
</evidence>
<dbReference type="Gene3D" id="2.70.70.10">
    <property type="entry name" value="Glucose Permease (Domain IIA)"/>
    <property type="match status" value="1"/>
</dbReference>
<dbReference type="Pfam" id="PF00358">
    <property type="entry name" value="PTS_EIIA_1"/>
    <property type="match status" value="1"/>
</dbReference>
<protein>
    <submittedName>
        <fullName evidence="8">PTS glucose transporter subunit IIA</fullName>
    </submittedName>
</protein>
<dbReference type="NCBIfam" id="TIGR00830">
    <property type="entry name" value="PTBA"/>
    <property type="match status" value="1"/>
</dbReference>
<name>A0A7K0JA49_9ACTN</name>
<dbReference type="GO" id="GO:0005737">
    <property type="term" value="C:cytoplasm"/>
    <property type="evidence" value="ECO:0007669"/>
    <property type="project" value="UniProtKB-SubCell"/>
</dbReference>
<organism evidence="8 9">
    <name type="scientific">Cutibacterium porci</name>
    <dbReference type="NCBI Taxonomy" id="2605781"/>
    <lineage>
        <taxon>Bacteria</taxon>
        <taxon>Bacillati</taxon>
        <taxon>Actinomycetota</taxon>
        <taxon>Actinomycetes</taxon>
        <taxon>Propionibacteriales</taxon>
        <taxon>Propionibacteriaceae</taxon>
        <taxon>Cutibacterium</taxon>
    </lineage>
</organism>
<keyword evidence="9" id="KW-1185">Reference proteome</keyword>
<sequence length="150" mass="15471">MASITAPLDGTVMALSEVPDPVFAQGLVGPGIAMMPTSDGDVTVVAPAAGRIVKLHPHAFVIQTETFGLLVHLGIDTVQLDGEGFTLHAVEGDEVAVGDPLITWNPAKITQGGRSVVCPIVILDVPADKLEHIRPAGESAQIGEPLLTVA</sequence>
<evidence type="ECO:0000256" key="1">
    <source>
        <dbReference type="ARBA" id="ARBA00004496"/>
    </source>
</evidence>
<dbReference type="EMBL" id="VUMG01000005">
    <property type="protein sequence ID" value="MSS46628.1"/>
    <property type="molecule type" value="Genomic_DNA"/>
</dbReference>
<keyword evidence="3 8" id="KW-0762">Sugar transport</keyword>
<dbReference type="GO" id="GO:0016301">
    <property type="term" value="F:kinase activity"/>
    <property type="evidence" value="ECO:0007669"/>
    <property type="project" value="UniProtKB-KW"/>
</dbReference>
<evidence type="ECO:0000256" key="3">
    <source>
        <dbReference type="ARBA" id="ARBA00022597"/>
    </source>
</evidence>
<proteinExistence type="predicted"/>
<dbReference type="SUPFAM" id="SSF51261">
    <property type="entry name" value="Duplicated hybrid motif"/>
    <property type="match status" value="1"/>
</dbReference>
<dbReference type="RefSeq" id="WP_154564965.1">
    <property type="nucleotide sequence ID" value="NZ_VUMG01000005.1"/>
</dbReference>
<gene>
    <name evidence="8" type="ORF">FYJ43_11525</name>
</gene>
<evidence type="ECO:0000313" key="8">
    <source>
        <dbReference type="EMBL" id="MSS46628.1"/>
    </source>
</evidence>
<evidence type="ECO:0000313" key="9">
    <source>
        <dbReference type="Proteomes" id="UP000466104"/>
    </source>
</evidence>
<keyword evidence="5" id="KW-0598">Phosphotransferase system</keyword>
<dbReference type="PROSITE" id="PS51093">
    <property type="entry name" value="PTS_EIIA_TYPE_1"/>
    <property type="match status" value="1"/>
</dbReference>
<dbReference type="InterPro" id="IPR050890">
    <property type="entry name" value="PTS_EIIA_component"/>
</dbReference>
<keyword evidence="6" id="KW-0418">Kinase</keyword>
<evidence type="ECO:0000259" key="7">
    <source>
        <dbReference type="PROSITE" id="PS51093"/>
    </source>
</evidence>
<dbReference type="InterPro" id="IPR001127">
    <property type="entry name" value="PTS_EIIA_1_perm"/>
</dbReference>
<keyword evidence="4" id="KW-0808">Transferase</keyword>
<comment type="caution">
    <text evidence="8">The sequence shown here is derived from an EMBL/GenBank/DDBJ whole genome shotgun (WGS) entry which is preliminary data.</text>
</comment>
<evidence type="ECO:0000256" key="4">
    <source>
        <dbReference type="ARBA" id="ARBA00022679"/>
    </source>
</evidence>
<dbReference type="InterPro" id="IPR011055">
    <property type="entry name" value="Dup_hybrid_motif"/>
</dbReference>
<dbReference type="PANTHER" id="PTHR45008">
    <property type="entry name" value="PTS SYSTEM GLUCOSE-SPECIFIC EIIA COMPONENT"/>
    <property type="match status" value="1"/>
</dbReference>
<evidence type="ECO:0000256" key="6">
    <source>
        <dbReference type="ARBA" id="ARBA00022777"/>
    </source>
</evidence>
<comment type="subcellular location">
    <subcellularLocation>
        <location evidence="1">Cytoplasm</location>
    </subcellularLocation>
</comment>
<dbReference type="GO" id="GO:0009401">
    <property type="term" value="P:phosphoenolpyruvate-dependent sugar phosphotransferase system"/>
    <property type="evidence" value="ECO:0007669"/>
    <property type="project" value="UniProtKB-KW"/>
</dbReference>
<reference evidence="8 9" key="1">
    <citation type="submission" date="2019-08" db="EMBL/GenBank/DDBJ databases">
        <title>In-depth cultivation of the pig gut microbiome towards novel bacterial diversity and tailored functional studies.</title>
        <authorList>
            <person name="Wylensek D."/>
            <person name="Hitch T.C.A."/>
            <person name="Clavel T."/>
        </authorList>
    </citation>
    <scope>NUCLEOTIDE SEQUENCE [LARGE SCALE GENOMIC DNA]</scope>
    <source>
        <strain evidence="8 9">WCA-380-WT-3A</strain>
    </source>
</reference>